<dbReference type="Pfam" id="PF04969">
    <property type="entry name" value="CS"/>
    <property type="match status" value="1"/>
</dbReference>
<feature type="compositionally biased region" description="Low complexity" evidence="2">
    <location>
        <begin position="344"/>
        <end position="361"/>
    </location>
</feature>
<feature type="domain" description="CS" evidence="4">
    <location>
        <begin position="240"/>
        <end position="331"/>
    </location>
</feature>
<dbReference type="PROSITE" id="PS51203">
    <property type="entry name" value="CS"/>
    <property type="match status" value="1"/>
</dbReference>
<dbReference type="AlphaFoldDB" id="A0A8J8W4X9"/>
<dbReference type="InterPro" id="IPR007699">
    <property type="entry name" value="SGS_dom"/>
</dbReference>
<feature type="region of interest" description="Disordered" evidence="2">
    <location>
        <begin position="325"/>
        <end position="405"/>
    </location>
</feature>
<keyword evidence="6" id="KW-1185">Reference proteome</keyword>
<evidence type="ECO:0000259" key="4">
    <source>
        <dbReference type="PROSITE" id="PS51203"/>
    </source>
</evidence>
<dbReference type="SUPFAM" id="SSF48452">
    <property type="entry name" value="TPR-like"/>
    <property type="match status" value="1"/>
</dbReference>
<sequence length="500" mass="53523">MNAAAEGEKALAESNATLAIQHFTRALTELPRAPSYYIQRAIARSRVKPADGGPQSSAALRDAEIALALAKERGKRELILQAQMRRGVALFQLERYADAAFIFGIVESKTSKGQDTCTQEGGAKAAMATMAGGSAASRKDGVSAELPIWIAKVRRKLAGLQNGDEKLPVSVSESPSGVHIPSEAELRAEWQALKSGLASATEGQTAQARSQKEDGAPNTAASQPGILNQAPKPPAQAPSVQKVRHEWYQSQDSVVVTLYVKGVPKDNVELELQETSVSLQFPLATGTTYDFTLHPLYAPIDEASSTVSVMGTKIELTLKKKTHGQKWNALEGRASETSQLTDRPTAPAAPVSSAPTYPTSSRTGAKDWDKLASSLTAKKSKEKKGESATSTQNETGDASDAESVDSDLGGDAVDGFFKKLYAGADPDTRRAMMKSYIESQGTSLREHLAESVPQFTIKFGFTIILASIPEVFILDLGAFKSTNFSARIMRQVLDSTNVTF</sequence>
<feature type="domain" description="SGS" evidence="3">
    <location>
        <begin position="356"/>
        <end position="471"/>
    </location>
</feature>
<dbReference type="GO" id="GO:0051087">
    <property type="term" value="F:protein-folding chaperone binding"/>
    <property type="evidence" value="ECO:0007669"/>
    <property type="project" value="InterPro"/>
</dbReference>
<dbReference type="PANTHER" id="PTHR45862">
    <property type="entry name" value="PROTEIN SGT1 HOMOLOG"/>
    <property type="match status" value="1"/>
</dbReference>
<comment type="caution">
    <text evidence="5">The sequence shown here is derived from an EMBL/GenBank/DDBJ whole genome shotgun (WGS) entry which is preliminary data.</text>
</comment>
<dbReference type="Gene3D" id="2.60.40.790">
    <property type="match status" value="1"/>
</dbReference>
<comment type="similarity">
    <text evidence="1">Belongs to the SGT1 family.</text>
</comment>
<evidence type="ECO:0008006" key="7">
    <source>
        <dbReference type="Google" id="ProtNLM"/>
    </source>
</evidence>
<dbReference type="SUPFAM" id="SSF49764">
    <property type="entry name" value="HSP20-like chaperones"/>
    <property type="match status" value="1"/>
</dbReference>
<evidence type="ECO:0000259" key="3">
    <source>
        <dbReference type="PROSITE" id="PS51048"/>
    </source>
</evidence>
<dbReference type="InterPro" id="IPR044563">
    <property type="entry name" value="Sgt1-like"/>
</dbReference>
<gene>
    <name evidence="5" type="ORF">PECM_005204</name>
</gene>
<dbReference type="EMBL" id="WIWV01000036">
    <property type="protein sequence ID" value="KAF7716704.1"/>
    <property type="molecule type" value="Genomic_DNA"/>
</dbReference>
<dbReference type="PROSITE" id="PS51048">
    <property type="entry name" value="SGS"/>
    <property type="match status" value="1"/>
</dbReference>
<dbReference type="Gene3D" id="1.25.40.10">
    <property type="entry name" value="Tetratricopeptide repeat domain"/>
    <property type="match status" value="1"/>
</dbReference>
<reference evidence="5" key="1">
    <citation type="journal article" date="2020" name="Front. Microbiol.">
        <title>Gene regulatory networks of Penicillium echinulatum 2HH and Penicillium oxalicum 114-2 inferred by a computational biology approach.</title>
        <authorList>
            <person name="Lenz A.R."/>
            <person name="Galan-Vasquez E."/>
            <person name="Balbinot E."/>
            <person name="De Abreu F.P."/>
            <person name="De Oliveira N.S."/>
            <person name="Da Rosa L.O."/>
            <person name="De Avila E Silva S."/>
            <person name="Camassola M."/>
            <person name="Dillon A.J.P."/>
            <person name="Perez-Rueda E."/>
        </authorList>
    </citation>
    <scope>NUCLEOTIDE SEQUENCE</scope>
    <source>
        <strain evidence="5">S1M29</strain>
    </source>
</reference>
<evidence type="ECO:0000313" key="5">
    <source>
        <dbReference type="EMBL" id="KAF7716704.1"/>
    </source>
</evidence>
<name>A0A8J8W4X9_9EURO</name>
<protein>
    <recommendedName>
        <fullName evidence="7">CS domain-containing protein</fullName>
    </recommendedName>
</protein>
<dbReference type="InterPro" id="IPR008978">
    <property type="entry name" value="HSP20-like_chaperone"/>
</dbReference>
<dbReference type="Proteomes" id="UP000631181">
    <property type="component" value="Unassembled WGS sequence"/>
</dbReference>
<evidence type="ECO:0000256" key="2">
    <source>
        <dbReference type="SAM" id="MobiDB-lite"/>
    </source>
</evidence>
<evidence type="ECO:0000313" key="6">
    <source>
        <dbReference type="Proteomes" id="UP000631181"/>
    </source>
</evidence>
<dbReference type="InterPro" id="IPR011990">
    <property type="entry name" value="TPR-like_helical_dom_sf"/>
</dbReference>
<organism evidence="5 6">
    <name type="scientific">Penicillium ucsense</name>
    <dbReference type="NCBI Taxonomy" id="2839758"/>
    <lineage>
        <taxon>Eukaryota</taxon>
        <taxon>Fungi</taxon>
        <taxon>Dikarya</taxon>
        <taxon>Ascomycota</taxon>
        <taxon>Pezizomycotina</taxon>
        <taxon>Eurotiomycetes</taxon>
        <taxon>Eurotiomycetidae</taxon>
        <taxon>Eurotiales</taxon>
        <taxon>Aspergillaceae</taxon>
        <taxon>Penicillium</taxon>
    </lineage>
</organism>
<dbReference type="Pfam" id="PF05002">
    <property type="entry name" value="SGS"/>
    <property type="match status" value="1"/>
</dbReference>
<feature type="region of interest" description="Disordered" evidence="2">
    <location>
        <begin position="197"/>
        <end position="239"/>
    </location>
</feature>
<dbReference type="InterPro" id="IPR007052">
    <property type="entry name" value="CS_dom"/>
</dbReference>
<proteinExistence type="inferred from homology"/>
<evidence type="ECO:0000256" key="1">
    <source>
        <dbReference type="ARBA" id="ARBA00008509"/>
    </source>
</evidence>
<dbReference type="CDD" id="cd06466">
    <property type="entry name" value="p23_CS_SGT1_like"/>
    <property type="match status" value="1"/>
</dbReference>
<accession>A0A8J8W4X9</accession>
<dbReference type="OrthoDB" id="1898560at2759"/>